<comment type="subcellular location">
    <subcellularLocation>
        <location evidence="1">Cell membrane</location>
        <topology evidence="1">Multi-pass membrane protein</topology>
    </subcellularLocation>
</comment>
<dbReference type="EMBL" id="SRYR01000012">
    <property type="protein sequence ID" value="TGY40590.1"/>
    <property type="molecule type" value="Genomic_DNA"/>
</dbReference>
<accession>A0A4V3RKP5</accession>
<dbReference type="OrthoDB" id="1910894at2"/>
<evidence type="ECO:0000313" key="8">
    <source>
        <dbReference type="Proteomes" id="UP000306888"/>
    </source>
</evidence>
<proteinExistence type="predicted"/>
<keyword evidence="2" id="KW-1003">Cell membrane</keyword>
<dbReference type="Pfam" id="PF03899">
    <property type="entry name" value="ATP-synt_I"/>
    <property type="match status" value="1"/>
</dbReference>
<reference evidence="7 8" key="1">
    <citation type="submission" date="2019-04" db="EMBL/GenBank/DDBJ databases">
        <title>Microbes associate with the intestines of laboratory mice.</title>
        <authorList>
            <person name="Navarre W."/>
            <person name="Wong E."/>
            <person name="Huang K."/>
            <person name="Tropini C."/>
            <person name="Ng K."/>
            <person name="Yu B."/>
        </authorList>
    </citation>
    <scope>NUCLEOTIDE SEQUENCE [LARGE SCALE GENOMIC DNA]</scope>
    <source>
        <strain evidence="7 8">NM50_B9-20</strain>
    </source>
</reference>
<protein>
    <recommendedName>
        <fullName evidence="9">ATP synthase subunit I</fullName>
    </recommendedName>
</protein>
<evidence type="ECO:0000256" key="6">
    <source>
        <dbReference type="SAM" id="Phobius"/>
    </source>
</evidence>
<evidence type="ECO:0000256" key="5">
    <source>
        <dbReference type="ARBA" id="ARBA00023136"/>
    </source>
</evidence>
<evidence type="ECO:0000256" key="3">
    <source>
        <dbReference type="ARBA" id="ARBA00022692"/>
    </source>
</evidence>
<feature type="transmembrane region" description="Helical" evidence="6">
    <location>
        <begin position="94"/>
        <end position="113"/>
    </location>
</feature>
<organism evidence="7 8">
    <name type="scientific">Clostridium sartagoforme</name>
    <dbReference type="NCBI Taxonomy" id="84031"/>
    <lineage>
        <taxon>Bacteria</taxon>
        <taxon>Bacillati</taxon>
        <taxon>Bacillota</taxon>
        <taxon>Clostridia</taxon>
        <taxon>Eubacteriales</taxon>
        <taxon>Clostridiaceae</taxon>
        <taxon>Clostridium</taxon>
    </lineage>
</organism>
<keyword evidence="3 6" id="KW-0812">Transmembrane</keyword>
<keyword evidence="5 6" id="KW-0472">Membrane</keyword>
<comment type="caution">
    <text evidence="7">The sequence shown here is derived from an EMBL/GenBank/DDBJ whole genome shotgun (WGS) entry which is preliminary data.</text>
</comment>
<dbReference type="GO" id="GO:0005886">
    <property type="term" value="C:plasma membrane"/>
    <property type="evidence" value="ECO:0007669"/>
    <property type="project" value="UniProtKB-SubCell"/>
</dbReference>
<gene>
    <name evidence="7" type="ORF">E5347_14695</name>
</gene>
<evidence type="ECO:0008006" key="9">
    <source>
        <dbReference type="Google" id="ProtNLM"/>
    </source>
</evidence>
<evidence type="ECO:0000256" key="4">
    <source>
        <dbReference type="ARBA" id="ARBA00022989"/>
    </source>
</evidence>
<keyword evidence="8" id="KW-1185">Reference proteome</keyword>
<feature type="transmembrane region" description="Helical" evidence="6">
    <location>
        <begin position="37"/>
        <end position="56"/>
    </location>
</feature>
<dbReference type="InterPro" id="IPR005598">
    <property type="entry name" value="ATP_synth_I"/>
</dbReference>
<dbReference type="RefSeq" id="WP_136007984.1">
    <property type="nucleotide sequence ID" value="NZ_SRYR01000012.1"/>
</dbReference>
<feature type="transmembrane region" description="Helical" evidence="6">
    <location>
        <begin position="12"/>
        <end position="31"/>
    </location>
</feature>
<evidence type="ECO:0000313" key="7">
    <source>
        <dbReference type="EMBL" id="TGY40590.1"/>
    </source>
</evidence>
<sequence length="120" mass="13704">MSREMKVVILKMIKYDLIAGFIFVLALSFSFNIKVALIFFLGLMVSLVNTIVSGIFIEYSLLKSKKLLLPLSYFIRITIIVLIALPFLHNLIQLLAYISGYLTHFLLVVIYWVRNGKGSD</sequence>
<dbReference type="AlphaFoldDB" id="A0A4V3RKP5"/>
<evidence type="ECO:0000256" key="1">
    <source>
        <dbReference type="ARBA" id="ARBA00004651"/>
    </source>
</evidence>
<keyword evidence="4 6" id="KW-1133">Transmembrane helix</keyword>
<feature type="transmembrane region" description="Helical" evidence="6">
    <location>
        <begin position="68"/>
        <end position="88"/>
    </location>
</feature>
<name>A0A4V3RKP5_9CLOT</name>
<dbReference type="Proteomes" id="UP000306888">
    <property type="component" value="Unassembled WGS sequence"/>
</dbReference>
<evidence type="ECO:0000256" key="2">
    <source>
        <dbReference type="ARBA" id="ARBA00022475"/>
    </source>
</evidence>